<feature type="domain" description="NADH-quinone oxidoreductase subunit D" evidence="4">
    <location>
        <begin position="221"/>
        <end position="284"/>
    </location>
</feature>
<accession>A0A7R9MBW9</accession>
<dbReference type="Gene3D" id="1.10.645.10">
    <property type="entry name" value="Cytochrome-c3 Hydrogenase, chain B"/>
    <property type="match status" value="1"/>
</dbReference>
<comment type="similarity">
    <text evidence="1">Belongs to the complex I 49 kDa subunit family.</text>
</comment>
<dbReference type="InterPro" id="IPR029014">
    <property type="entry name" value="NiFe-Hase_large"/>
</dbReference>
<reference evidence="5" key="1">
    <citation type="submission" date="2020-11" db="EMBL/GenBank/DDBJ databases">
        <authorList>
            <person name="Tran Van P."/>
        </authorList>
    </citation>
    <scope>NUCLEOTIDE SEQUENCE</scope>
</reference>
<evidence type="ECO:0000256" key="2">
    <source>
        <dbReference type="ARBA" id="ARBA00030505"/>
    </source>
</evidence>
<protein>
    <recommendedName>
        <fullName evidence="2">Complex I-49kD</fullName>
    </recommendedName>
    <alternativeName>
        <fullName evidence="3">NADH-ubiquinone oxidoreductase 49 kDa subunit</fullName>
    </alternativeName>
</protein>
<evidence type="ECO:0000259" key="4">
    <source>
        <dbReference type="Pfam" id="PF00346"/>
    </source>
</evidence>
<dbReference type="SUPFAM" id="SSF56762">
    <property type="entry name" value="HydB/Nqo4-like"/>
    <property type="match status" value="1"/>
</dbReference>
<dbReference type="OrthoDB" id="1009at2759"/>
<dbReference type="GO" id="GO:0006120">
    <property type="term" value="P:mitochondrial electron transport, NADH to ubiquinone"/>
    <property type="evidence" value="ECO:0007669"/>
    <property type="project" value="TreeGrafter"/>
</dbReference>
<dbReference type="GO" id="GO:0016651">
    <property type="term" value="F:oxidoreductase activity, acting on NAD(P)H"/>
    <property type="evidence" value="ECO:0007669"/>
    <property type="project" value="InterPro"/>
</dbReference>
<dbReference type="InterPro" id="IPR001135">
    <property type="entry name" value="NADH_Q_OxRdtase_suD"/>
</dbReference>
<evidence type="ECO:0000313" key="5">
    <source>
        <dbReference type="EMBL" id="CAD7657284.1"/>
    </source>
</evidence>
<keyword evidence="6" id="KW-1185">Reference proteome</keyword>
<organism evidence="5">
    <name type="scientific">Oppiella nova</name>
    <dbReference type="NCBI Taxonomy" id="334625"/>
    <lineage>
        <taxon>Eukaryota</taxon>
        <taxon>Metazoa</taxon>
        <taxon>Ecdysozoa</taxon>
        <taxon>Arthropoda</taxon>
        <taxon>Chelicerata</taxon>
        <taxon>Arachnida</taxon>
        <taxon>Acari</taxon>
        <taxon>Acariformes</taxon>
        <taxon>Sarcoptiformes</taxon>
        <taxon>Oribatida</taxon>
        <taxon>Brachypylina</taxon>
        <taxon>Oppioidea</taxon>
        <taxon>Oppiidae</taxon>
        <taxon>Oppiella</taxon>
    </lineage>
</organism>
<proteinExistence type="inferred from homology"/>
<dbReference type="EMBL" id="CAJPVJ010012722">
    <property type="protein sequence ID" value="CAG2174470.1"/>
    <property type="molecule type" value="Genomic_DNA"/>
</dbReference>
<dbReference type="InterPro" id="IPR022885">
    <property type="entry name" value="NDH1_su_D/H"/>
</dbReference>
<dbReference type="GO" id="GO:0048038">
    <property type="term" value="F:quinone binding"/>
    <property type="evidence" value="ECO:0007669"/>
    <property type="project" value="InterPro"/>
</dbReference>
<sequence>MSKILPPLLSSPNCHVIITRCIAAYKHTSGGQSPPLLAINGEHRYHQLRGLAKRWFPDKEYYKELEGETFAYADDSARWVGWESKIQSRRPRERHVRNMVFNFGPQHRALTECYGCGEGRPPYRATEKLMEYKTYTQALPYMDRLDYVSMMCNEQCYSLDIERLLSIQVPKRPNISGVWSLSLSLSLILNNYYLIPDSNVCGDDAYTEPFAAHGYRCHGFGAITPFLWICEEREKLMEFYERVSGARMHASYIRPGGVSQDLPIHIMDDIYRWANQFSERLDEV</sequence>
<evidence type="ECO:0000256" key="3">
    <source>
        <dbReference type="ARBA" id="ARBA00031562"/>
    </source>
</evidence>
<dbReference type="AlphaFoldDB" id="A0A7R9MBW9"/>
<gene>
    <name evidence="5" type="ORF">ONB1V03_LOCUS13914</name>
</gene>
<dbReference type="GO" id="GO:0005739">
    <property type="term" value="C:mitochondrion"/>
    <property type="evidence" value="ECO:0007669"/>
    <property type="project" value="GOC"/>
</dbReference>
<dbReference type="EMBL" id="OC927547">
    <property type="protein sequence ID" value="CAD7657284.1"/>
    <property type="molecule type" value="Genomic_DNA"/>
</dbReference>
<name>A0A7R9MBW9_9ACAR</name>
<dbReference type="PANTHER" id="PTHR11993:SF10">
    <property type="entry name" value="NADH DEHYDROGENASE [UBIQUINONE] IRON-SULFUR PROTEIN 2, MITOCHONDRIAL"/>
    <property type="match status" value="1"/>
</dbReference>
<evidence type="ECO:0000256" key="1">
    <source>
        <dbReference type="ARBA" id="ARBA00005769"/>
    </source>
</evidence>
<dbReference type="PANTHER" id="PTHR11993">
    <property type="entry name" value="NADH-UBIQUINONE OXIDOREDUCTASE 49 KDA SUBUNIT"/>
    <property type="match status" value="1"/>
</dbReference>
<dbReference type="Proteomes" id="UP000728032">
    <property type="component" value="Unassembled WGS sequence"/>
</dbReference>
<evidence type="ECO:0000313" key="6">
    <source>
        <dbReference type="Proteomes" id="UP000728032"/>
    </source>
</evidence>
<dbReference type="GO" id="GO:0051287">
    <property type="term" value="F:NAD binding"/>
    <property type="evidence" value="ECO:0007669"/>
    <property type="project" value="InterPro"/>
</dbReference>
<dbReference type="Pfam" id="PF00346">
    <property type="entry name" value="Complex1_49kDa"/>
    <property type="match status" value="1"/>
</dbReference>